<proteinExistence type="predicted"/>
<accession>A0A2D3I692</accession>
<dbReference type="EMBL" id="MF768985">
    <property type="protein sequence ID" value="ATU83916.1"/>
    <property type="molecule type" value="Genomic_DNA"/>
</dbReference>
<protein>
    <submittedName>
        <fullName evidence="1">ORF1036</fullName>
    </submittedName>
</protein>
<dbReference type="Proteomes" id="UP000267516">
    <property type="component" value="Segment"/>
</dbReference>
<sequence>MSPWYRTNDFFLQFKEHNPQQINHEKILGCGLRLSPTDAMLRKCGVQETTDNEKDYRKCIQTQERRKYSGGCDMG</sequence>
<name>A0A2D3I692_9VIRU</name>
<organism evidence="1">
    <name type="scientific">White spot syndrome virus</name>
    <dbReference type="NCBI Taxonomy" id="342409"/>
    <lineage>
        <taxon>Viruses</taxon>
        <taxon>Viruses incertae sedis</taxon>
        <taxon>Naldaviricetes</taxon>
        <taxon>Nimaviridae</taxon>
        <taxon>Whispovirus</taxon>
    </lineage>
</organism>
<evidence type="ECO:0000313" key="1">
    <source>
        <dbReference type="EMBL" id="ATU83916.1"/>
    </source>
</evidence>
<reference evidence="1" key="1">
    <citation type="journal article" date="2018" name="Aquaculture">
        <title>Complete genome sequence of a white spot syndrome virus associated with a disease incursion in Australia.</title>
        <authorList>
            <person name="Oakey J."/>
            <person name="Smith C.S."/>
        </authorList>
    </citation>
    <scope>NUCLEOTIDE SEQUENCE [LARGE SCALE GENOMIC DNA]</scope>
    <source>
        <strain evidence="1">WSSV-AU</strain>
    </source>
</reference>